<protein>
    <submittedName>
        <fullName evidence="2">GNAT family N-acetyltransferase</fullName>
        <ecNumber evidence="2">2.3.1.-</ecNumber>
    </submittedName>
</protein>
<reference evidence="2" key="1">
    <citation type="submission" date="2021-04" db="EMBL/GenBank/DDBJ databases">
        <title>Genome based classification of Actinospica acidithermotolerans sp. nov., an actinobacterium isolated from an Indonesian hot spring.</title>
        <authorList>
            <person name="Kusuma A.B."/>
            <person name="Putra K.E."/>
            <person name="Nafisah S."/>
            <person name="Loh J."/>
            <person name="Nouioui I."/>
            <person name="Goodfellow M."/>
        </authorList>
    </citation>
    <scope>NUCLEOTIDE SEQUENCE</scope>
    <source>
        <strain evidence="2">CSCA 57</strain>
    </source>
</reference>
<keyword evidence="3" id="KW-1185">Reference proteome</keyword>
<dbReference type="InterPro" id="IPR016181">
    <property type="entry name" value="Acyl_CoA_acyltransferase"/>
</dbReference>
<dbReference type="GO" id="GO:0016747">
    <property type="term" value="F:acyltransferase activity, transferring groups other than amino-acyl groups"/>
    <property type="evidence" value="ECO:0007669"/>
    <property type="project" value="InterPro"/>
</dbReference>
<gene>
    <name evidence="2" type="ORF">KDL01_25395</name>
</gene>
<dbReference type="PROSITE" id="PS51186">
    <property type="entry name" value="GNAT"/>
    <property type="match status" value="1"/>
</dbReference>
<evidence type="ECO:0000259" key="1">
    <source>
        <dbReference type="PROSITE" id="PS51186"/>
    </source>
</evidence>
<sequence>MHINAVHITEVTFEDAAAGPVNADQRDFYRLTLAGTAENAERNAETSFEDFARRAGETGPDLPARRLLLARTPDGEAAATASLILPRRENTHMVGVGVYVVPGRRRRGIARALMVECLAGVRGTGREIVWVGAVGSGSPGEAVAAALGLRPVYSYVRQVLEIEGADPAAWRAEPPAGFRLELWTDAAPEALVESYARARSAIGGAPLQRSVLRYPEWTVERVRAHEERWRRLGERHAVMAAVHEESGEVAAITELSYPSADAKRIEQQYTTVLPAFRRRGLAVWIKGAMMLWLVERHPRARLVATGTAADNAGMIAVNARIGYRTIGAWTNYEAELAQVEARLGASPGSSRSPDGL</sequence>
<dbReference type="AlphaFoldDB" id="A0A941IPK5"/>
<keyword evidence="2" id="KW-0012">Acyltransferase</keyword>
<dbReference type="Pfam" id="PF00583">
    <property type="entry name" value="Acetyltransf_1"/>
    <property type="match status" value="1"/>
</dbReference>
<organism evidence="2 3">
    <name type="scientific">Actinospica durhamensis</name>
    <dbReference type="NCBI Taxonomy" id="1508375"/>
    <lineage>
        <taxon>Bacteria</taxon>
        <taxon>Bacillati</taxon>
        <taxon>Actinomycetota</taxon>
        <taxon>Actinomycetes</taxon>
        <taxon>Catenulisporales</taxon>
        <taxon>Actinospicaceae</taxon>
        <taxon>Actinospica</taxon>
    </lineage>
</organism>
<evidence type="ECO:0000313" key="2">
    <source>
        <dbReference type="EMBL" id="MBR7836640.1"/>
    </source>
</evidence>
<accession>A0A941IPK5</accession>
<dbReference type="SUPFAM" id="SSF55729">
    <property type="entry name" value="Acyl-CoA N-acyltransferases (Nat)"/>
    <property type="match status" value="1"/>
</dbReference>
<name>A0A941IPK5_9ACTN</name>
<dbReference type="EC" id="2.3.1.-" evidence="2"/>
<dbReference type="EMBL" id="JAGSOG010000152">
    <property type="protein sequence ID" value="MBR7836640.1"/>
    <property type="molecule type" value="Genomic_DNA"/>
</dbReference>
<keyword evidence="2" id="KW-0808">Transferase</keyword>
<dbReference type="InterPro" id="IPR000182">
    <property type="entry name" value="GNAT_dom"/>
</dbReference>
<dbReference type="Gene3D" id="3.40.630.30">
    <property type="match status" value="1"/>
</dbReference>
<feature type="domain" description="N-acetyltransferase" evidence="1">
    <location>
        <begin position="11"/>
        <end position="198"/>
    </location>
</feature>
<dbReference type="Proteomes" id="UP000675781">
    <property type="component" value="Unassembled WGS sequence"/>
</dbReference>
<evidence type="ECO:0000313" key="3">
    <source>
        <dbReference type="Proteomes" id="UP000675781"/>
    </source>
</evidence>
<proteinExistence type="predicted"/>
<comment type="caution">
    <text evidence="2">The sequence shown here is derived from an EMBL/GenBank/DDBJ whole genome shotgun (WGS) entry which is preliminary data.</text>
</comment>
<dbReference type="RefSeq" id="WP_212531112.1">
    <property type="nucleotide sequence ID" value="NZ_JAGSOG010000152.1"/>
</dbReference>